<feature type="region of interest" description="Disordered" evidence="1">
    <location>
        <begin position="281"/>
        <end position="302"/>
    </location>
</feature>
<name>A0A917S880_9ACTN</name>
<feature type="compositionally biased region" description="Low complexity" evidence="1">
    <location>
        <begin position="292"/>
        <end position="302"/>
    </location>
</feature>
<accession>A0A917S880</accession>
<dbReference type="InterPro" id="IPR000462">
    <property type="entry name" value="CDP-OH_P_trans"/>
</dbReference>
<evidence type="ECO:0000313" key="3">
    <source>
        <dbReference type="EMBL" id="GGL63907.1"/>
    </source>
</evidence>
<feature type="transmembrane region" description="Helical" evidence="2">
    <location>
        <begin position="251"/>
        <end position="275"/>
    </location>
</feature>
<dbReference type="AlphaFoldDB" id="A0A917S880"/>
<gene>
    <name evidence="3" type="ORF">GCM10011575_22860</name>
</gene>
<keyword evidence="2" id="KW-0812">Transmembrane</keyword>
<evidence type="ECO:0000256" key="1">
    <source>
        <dbReference type="SAM" id="MobiDB-lite"/>
    </source>
</evidence>
<evidence type="ECO:0000313" key="4">
    <source>
        <dbReference type="Proteomes" id="UP000613840"/>
    </source>
</evidence>
<keyword evidence="2" id="KW-1133">Transmembrane helix</keyword>
<dbReference type="Pfam" id="PF01066">
    <property type="entry name" value="CDP-OH_P_transf"/>
    <property type="match status" value="1"/>
</dbReference>
<feature type="region of interest" description="Disordered" evidence="1">
    <location>
        <begin position="1"/>
        <end position="25"/>
    </location>
</feature>
<sequence length="302" mass="32301">MLAGMPDAVCPDRPDPASPRGNHPSMAELRAVSQPPTVLGRRNSEHWAGALYLRKGSIYITRLLLPTGISANAVTWWIAIIGVGAAAVLLLPGWWPFLVAAALVQFSIMIDCTDGEIARWRGQSSAAGVYIDRICHYVVEAALPIGFGLHLDGGPAHAAGWTILGMATAILVLLKKAFGDLVHVARTYSGWPKLSEDGEIAAPRSNGLRSLRGLLRFFPFFRAFGAIEYSLILFVLATVDLLHPLGHEGLLRIWAIVSLPLAALTAFGYLVAILASSRLRPQAPEPAPRPAAPEADPTASAE</sequence>
<keyword evidence="4" id="KW-1185">Reference proteome</keyword>
<reference evidence="3" key="1">
    <citation type="journal article" date="2014" name="Int. J. Syst. Evol. Microbiol.">
        <title>Complete genome sequence of Corynebacterium casei LMG S-19264T (=DSM 44701T), isolated from a smear-ripened cheese.</title>
        <authorList>
            <consortium name="US DOE Joint Genome Institute (JGI-PGF)"/>
            <person name="Walter F."/>
            <person name="Albersmeier A."/>
            <person name="Kalinowski J."/>
            <person name="Ruckert C."/>
        </authorList>
    </citation>
    <scope>NUCLEOTIDE SEQUENCE</scope>
    <source>
        <strain evidence="3">CGMCC 4.7306</strain>
    </source>
</reference>
<reference evidence="3" key="2">
    <citation type="submission" date="2020-09" db="EMBL/GenBank/DDBJ databases">
        <authorList>
            <person name="Sun Q."/>
            <person name="Zhou Y."/>
        </authorList>
    </citation>
    <scope>NUCLEOTIDE SEQUENCE</scope>
    <source>
        <strain evidence="3">CGMCC 4.7306</strain>
    </source>
</reference>
<dbReference type="Proteomes" id="UP000613840">
    <property type="component" value="Unassembled WGS sequence"/>
</dbReference>
<dbReference type="InterPro" id="IPR043130">
    <property type="entry name" value="CDP-OH_PTrfase_TM_dom"/>
</dbReference>
<protein>
    <submittedName>
        <fullName evidence="3">Transferase</fullName>
    </submittedName>
</protein>
<dbReference type="Gene3D" id="1.20.120.1760">
    <property type="match status" value="1"/>
</dbReference>
<feature type="transmembrane region" description="Helical" evidence="2">
    <location>
        <begin position="94"/>
        <end position="113"/>
    </location>
</feature>
<dbReference type="EMBL" id="BMMZ01000005">
    <property type="protein sequence ID" value="GGL63907.1"/>
    <property type="molecule type" value="Genomic_DNA"/>
</dbReference>
<evidence type="ECO:0000256" key="2">
    <source>
        <dbReference type="SAM" id="Phobius"/>
    </source>
</evidence>
<feature type="transmembrane region" description="Helical" evidence="2">
    <location>
        <begin position="63"/>
        <end position="88"/>
    </location>
</feature>
<comment type="caution">
    <text evidence="3">The sequence shown here is derived from an EMBL/GenBank/DDBJ whole genome shotgun (WGS) entry which is preliminary data.</text>
</comment>
<proteinExistence type="predicted"/>
<feature type="transmembrane region" description="Helical" evidence="2">
    <location>
        <begin position="157"/>
        <end position="174"/>
    </location>
</feature>
<organism evidence="3 4">
    <name type="scientific">Microlunatus endophyticus</name>
    <dbReference type="NCBI Taxonomy" id="1716077"/>
    <lineage>
        <taxon>Bacteria</taxon>
        <taxon>Bacillati</taxon>
        <taxon>Actinomycetota</taxon>
        <taxon>Actinomycetes</taxon>
        <taxon>Propionibacteriales</taxon>
        <taxon>Propionibacteriaceae</taxon>
        <taxon>Microlunatus</taxon>
    </lineage>
</organism>
<dbReference type="GO" id="GO:0008654">
    <property type="term" value="P:phospholipid biosynthetic process"/>
    <property type="evidence" value="ECO:0007669"/>
    <property type="project" value="InterPro"/>
</dbReference>
<dbReference type="GO" id="GO:0016020">
    <property type="term" value="C:membrane"/>
    <property type="evidence" value="ECO:0007669"/>
    <property type="project" value="InterPro"/>
</dbReference>
<feature type="transmembrane region" description="Helical" evidence="2">
    <location>
        <begin position="214"/>
        <end position="239"/>
    </location>
</feature>
<dbReference type="GO" id="GO:0016780">
    <property type="term" value="F:phosphotransferase activity, for other substituted phosphate groups"/>
    <property type="evidence" value="ECO:0007669"/>
    <property type="project" value="InterPro"/>
</dbReference>
<keyword evidence="3" id="KW-0808">Transferase</keyword>
<keyword evidence="2" id="KW-0472">Membrane</keyword>